<dbReference type="AlphaFoldDB" id="A0ABC8RHQ0"/>
<gene>
    <name evidence="1" type="ORF">ILEXP_LOCUS9853</name>
</gene>
<accession>A0ABC8RHQ0</accession>
<organism evidence="1 2">
    <name type="scientific">Ilex paraguariensis</name>
    <name type="common">yerba mate</name>
    <dbReference type="NCBI Taxonomy" id="185542"/>
    <lineage>
        <taxon>Eukaryota</taxon>
        <taxon>Viridiplantae</taxon>
        <taxon>Streptophyta</taxon>
        <taxon>Embryophyta</taxon>
        <taxon>Tracheophyta</taxon>
        <taxon>Spermatophyta</taxon>
        <taxon>Magnoliopsida</taxon>
        <taxon>eudicotyledons</taxon>
        <taxon>Gunneridae</taxon>
        <taxon>Pentapetalae</taxon>
        <taxon>asterids</taxon>
        <taxon>campanulids</taxon>
        <taxon>Aquifoliales</taxon>
        <taxon>Aquifoliaceae</taxon>
        <taxon>Ilex</taxon>
    </lineage>
</organism>
<sequence>MIIIMIIQPGSCSITYGHASSASSTTSTSGGGIGGSEVVAGKEPLELCIFHFAVVVVVVGLGGGGGCSSGCVGKPVTLLFLSTWPMQLTLGDEGSSEEEDEDEWAEIPGRFTSLIDTRHISGKKEILWRKFW</sequence>
<evidence type="ECO:0000313" key="1">
    <source>
        <dbReference type="EMBL" id="CAK9142198.1"/>
    </source>
</evidence>
<protein>
    <submittedName>
        <fullName evidence="1">Uncharacterized protein</fullName>
    </submittedName>
</protein>
<dbReference type="Proteomes" id="UP001642360">
    <property type="component" value="Unassembled WGS sequence"/>
</dbReference>
<proteinExistence type="predicted"/>
<keyword evidence="2" id="KW-1185">Reference proteome</keyword>
<comment type="caution">
    <text evidence="1">The sequence shown here is derived from an EMBL/GenBank/DDBJ whole genome shotgun (WGS) entry which is preliminary data.</text>
</comment>
<evidence type="ECO:0000313" key="2">
    <source>
        <dbReference type="Proteomes" id="UP001642360"/>
    </source>
</evidence>
<dbReference type="EMBL" id="CAUOFW020001204">
    <property type="protein sequence ID" value="CAK9142198.1"/>
    <property type="molecule type" value="Genomic_DNA"/>
</dbReference>
<name>A0ABC8RHQ0_9AQUA</name>
<reference evidence="1 2" key="1">
    <citation type="submission" date="2024-02" db="EMBL/GenBank/DDBJ databases">
        <authorList>
            <person name="Vignale AGUSTIN F."/>
            <person name="Sosa J E."/>
            <person name="Modenutti C."/>
        </authorList>
    </citation>
    <scope>NUCLEOTIDE SEQUENCE [LARGE SCALE GENOMIC DNA]</scope>
</reference>